<accession>M8BQG9</accession>
<sequence>MADDGGGGGDEHLVQITVGGAGQGKVDPPEKRLNRFVRAVVLIERVGNALGTLAFTWATVVLLGGYASKLHSDDDFSFGTILILLEAASVSEIKSELSALHHCGCVLIPHTHQGSPLIPP</sequence>
<dbReference type="AlphaFoldDB" id="M8BQG9"/>
<protein>
    <submittedName>
        <fullName evidence="1">Uncharacterized protein</fullName>
    </submittedName>
</protein>
<organism evidence="1">
    <name type="scientific">Aegilops tauschii</name>
    <name type="common">Tausch's goatgrass</name>
    <name type="synonym">Aegilops squarrosa</name>
    <dbReference type="NCBI Taxonomy" id="37682"/>
    <lineage>
        <taxon>Eukaryota</taxon>
        <taxon>Viridiplantae</taxon>
        <taxon>Streptophyta</taxon>
        <taxon>Embryophyta</taxon>
        <taxon>Tracheophyta</taxon>
        <taxon>Spermatophyta</taxon>
        <taxon>Magnoliopsida</taxon>
        <taxon>Liliopsida</taxon>
        <taxon>Poales</taxon>
        <taxon>Poaceae</taxon>
        <taxon>BOP clade</taxon>
        <taxon>Pooideae</taxon>
        <taxon>Triticodae</taxon>
        <taxon>Triticeae</taxon>
        <taxon>Triticinae</taxon>
        <taxon>Aegilops</taxon>
    </lineage>
</organism>
<dbReference type="PANTHER" id="PTHR33115">
    <property type="entry name" value="ARM REPEAT SUPERFAMILY PROTEIN"/>
    <property type="match status" value="1"/>
</dbReference>
<proteinExistence type="predicted"/>
<evidence type="ECO:0000313" key="1">
    <source>
        <dbReference type="EnsemblPlants" id="EMT05207"/>
    </source>
</evidence>
<dbReference type="EnsemblPlants" id="EMT05207">
    <property type="protein sequence ID" value="EMT05207"/>
    <property type="gene ID" value="F775_14606"/>
</dbReference>
<dbReference type="PANTHER" id="PTHR33115:SF11">
    <property type="entry name" value="OS07G0654700 PROTEIN"/>
    <property type="match status" value="1"/>
</dbReference>
<reference evidence="1" key="1">
    <citation type="submission" date="2015-06" db="UniProtKB">
        <authorList>
            <consortium name="EnsemblPlants"/>
        </authorList>
    </citation>
    <scope>IDENTIFICATION</scope>
</reference>
<name>M8BQG9_AEGTA</name>